<dbReference type="AlphaFoldDB" id="A0A5C6A2G2"/>
<dbReference type="InterPro" id="IPR006121">
    <property type="entry name" value="HMA_dom"/>
</dbReference>
<dbReference type="Proteomes" id="UP000317421">
    <property type="component" value="Unassembled WGS sequence"/>
</dbReference>
<sequence length="127" mass="12905" precursor="true">MKNRYLAWLLVAASGCGTATTPTASSTDAVETATPVAFNVADAPVVEFEAPGMHCEACAATIVETLREKPGVIDVKADAETKIVTVAVEEPAFEADAAIAAIADAGFGEATLVEEVEPVEPAADNAG</sequence>
<gene>
    <name evidence="3" type="ORF">Pla108_37760</name>
</gene>
<dbReference type="RefSeq" id="WP_146446466.1">
    <property type="nucleotide sequence ID" value="NZ_SJPR01000007.1"/>
</dbReference>
<protein>
    <submittedName>
        <fullName evidence="3">Heavy-metal-associated domain protein</fullName>
    </submittedName>
</protein>
<accession>A0A5C6A2G2</accession>
<dbReference type="InterPro" id="IPR036163">
    <property type="entry name" value="HMA_dom_sf"/>
</dbReference>
<evidence type="ECO:0000256" key="1">
    <source>
        <dbReference type="SAM" id="SignalP"/>
    </source>
</evidence>
<dbReference type="CDD" id="cd00371">
    <property type="entry name" value="HMA"/>
    <property type="match status" value="1"/>
</dbReference>
<reference evidence="3 4" key="1">
    <citation type="submission" date="2019-02" db="EMBL/GenBank/DDBJ databases">
        <title>Deep-cultivation of Planctomycetes and their phenomic and genomic characterization uncovers novel biology.</title>
        <authorList>
            <person name="Wiegand S."/>
            <person name="Jogler M."/>
            <person name="Boedeker C."/>
            <person name="Pinto D."/>
            <person name="Vollmers J."/>
            <person name="Rivas-Marin E."/>
            <person name="Kohn T."/>
            <person name="Peeters S.H."/>
            <person name="Heuer A."/>
            <person name="Rast P."/>
            <person name="Oberbeckmann S."/>
            <person name="Bunk B."/>
            <person name="Jeske O."/>
            <person name="Meyerdierks A."/>
            <person name="Storesund J.E."/>
            <person name="Kallscheuer N."/>
            <person name="Luecker S."/>
            <person name="Lage O.M."/>
            <person name="Pohl T."/>
            <person name="Merkel B.J."/>
            <person name="Hornburger P."/>
            <person name="Mueller R.-W."/>
            <person name="Bruemmer F."/>
            <person name="Labrenz M."/>
            <person name="Spormann A.M."/>
            <person name="Op Den Camp H."/>
            <person name="Overmann J."/>
            <person name="Amann R."/>
            <person name="Jetten M.S.M."/>
            <person name="Mascher T."/>
            <person name="Medema M.H."/>
            <person name="Devos D.P."/>
            <person name="Kaster A.-K."/>
            <person name="Ovreas L."/>
            <person name="Rohde M."/>
            <person name="Galperin M.Y."/>
            <person name="Jogler C."/>
        </authorList>
    </citation>
    <scope>NUCLEOTIDE SEQUENCE [LARGE SCALE GENOMIC DNA]</scope>
    <source>
        <strain evidence="3 4">Pla108</strain>
    </source>
</reference>
<organism evidence="3 4">
    <name type="scientific">Botrimarina colliarenosi</name>
    <dbReference type="NCBI Taxonomy" id="2528001"/>
    <lineage>
        <taxon>Bacteria</taxon>
        <taxon>Pseudomonadati</taxon>
        <taxon>Planctomycetota</taxon>
        <taxon>Planctomycetia</taxon>
        <taxon>Pirellulales</taxon>
        <taxon>Lacipirellulaceae</taxon>
        <taxon>Botrimarina</taxon>
    </lineage>
</organism>
<dbReference type="PROSITE" id="PS51257">
    <property type="entry name" value="PROKAR_LIPOPROTEIN"/>
    <property type="match status" value="1"/>
</dbReference>
<dbReference type="GO" id="GO:0046872">
    <property type="term" value="F:metal ion binding"/>
    <property type="evidence" value="ECO:0007669"/>
    <property type="project" value="InterPro"/>
</dbReference>
<evidence type="ECO:0000259" key="2">
    <source>
        <dbReference type="PROSITE" id="PS50846"/>
    </source>
</evidence>
<evidence type="ECO:0000313" key="4">
    <source>
        <dbReference type="Proteomes" id="UP000317421"/>
    </source>
</evidence>
<proteinExistence type="predicted"/>
<feature type="domain" description="HMA" evidence="2">
    <location>
        <begin position="44"/>
        <end position="110"/>
    </location>
</feature>
<feature type="signal peptide" evidence="1">
    <location>
        <begin position="1"/>
        <end position="24"/>
    </location>
</feature>
<dbReference type="EMBL" id="SJPR01000007">
    <property type="protein sequence ID" value="TWT94064.1"/>
    <property type="molecule type" value="Genomic_DNA"/>
</dbReference>
<dbReference type="Pfam" id="PF00403">
    <property type="entry name" value="HMA"/>
    <property type="match status" value="1"/>
</dbReference>
<name>A0A5C6A2G2_9BACT</name>
<dbReference type="Gene3D" id="3.30.70.100">
    <property type="match status" value="1"/>
</dbReference>
<dbReference type="SUPFAM" id="SSF55008">
    <property type="entry name" value="HMA, heavy metal-associated domain"/>
    <property type="match status" value="1"/>
</dbReference>
<dbReference type="OrthoDB" id="291224at2"/>
<keyword evidence="1" id="KW-0732">Signal</keyword>
<evidence type="ECO:0000313" key="3">
    <source>
        <dbReference type="EMBL" id="TWT94064.1"/>
    </source>
</evidence>
<dbReference type="PROSITE" id="PS50846">
    <property type="entry name" value="HMA_2"/>
    <property type="match status" value="1"/>
</dbReference>
<keyword evidence="4" id="KW-1185">Reference proteome</keyword>
<feature type="chain" id="PRO_5022954049" evidence="1">
    <location>
        <begin position="25"/>
        <end position="127"/>
    </location>
</feature>
<comment type="caution">
    <text evidence="3">The sequence shown here is derived from an EMBL/GenBank/DDBJ whole genome shotgun (WGS) entry which is preliminary data.</text>
</comment>